<keyword evidence="5" id="KW-1185">Reference proteome</keyword>
<evidence type="ECO:0000256" key="1">
    <source>
        <dbReference type="ARBA" id="ARBA00022450"/>
    </source>
</evidence>
<dbReference type="PANTHER" id="PTHR43439">
    <property type="entry name" value="PHENYLACETATE-COENZYME A LIGASE"/>
    <property type="match status" value="1"/>
</dbReference>
<gene>
    <name evidence="4" type="ORF">BDP27DRAFT_1434674</name>
</gene>
<keyword evidence="1" id="KW-0596">Phosphopantetheine</keyword>
<dbReference type="Gene3D" id="3.40.50.12780">
    <property type="entry name" value="N-terminal domain of ligase-like"/>
    <property type="match status" value="2"/>
</dbReference>
<evidence type="ECO:0000313" key="4">
    <source>
        <dbReference type="EMBL" id="KAF9044701.1"/>
    </source>
</evidence>
<evidence type="ECO:0000313" key="5">
    <source>
        <dbReference type="Proteomes" id="UP000772434"/>
    </source>
</evidence>
<name>A0A9P5P8D9_9AGAR</name>
<accession>A0A9P5P8D9</accession>
<dbReference type="SUPFAM" id="SSF51735">
    <property type="entry name" value="NAD(P)-binding Rossmann-fold domains"/>
    <property type="match status" value="1"/>
</dbReference>
<organism evidence="4 5">
    <name type="scientific">Rhodocollybia butyracea</name>
    <dbReference type="NCBI Taxonomy" id="206335"/>
    <lineage>
        <taxon>Eukaryota</taxon>
        <taxon>Fungi</taxon>
        <taxon>Dikarya</taxon>
        <taxon>Basidiomycota</taxon>
        <taxon>Agaricomycotina</taxon>
        <taxon>Agaricomycetes</taxon>
        <taxon>Agaricomycetidae</taxon>
        <taxon>Agaricales</taxon>
        <taxon>Marasmiineae</taxon>
        <taxon>Omphalotaceae</taxon>
        <taxon>Rhodocollybia</taxon>
    </lineage>
</organism>
<dbReference type="InterPro" id="IPR042099">
    <property type="entry name" value="ANL_N_sf"/>
</dbReference>
<protein>
    <recommendedName>
        <fullName evidence="3">Thioester reductase (TE) domain-containing protein</fullName>
    </recommendedName>
</protein>
<dbReference type="InterPro" id="IPR051414">
    <property type="entry name" value="Adenylate-forming_Reductase"/>
</dbReference>
<proteinExistence type="predicted"/>
<dbReference type="InterPro" id="IPR013120">
    <property type="entry name" value="FAR_NAD-bd"/>
</dbReference>
<dbReference type="OrthoDB" id="429813at2759"/>
<dbReference type="Pfam" id="PF23562">
    <property type="entry name" value="AMP-binding_C_3"/>
    <property type="match status" value="1"/>
</dbReference>
<dbReference type="AlphaFoldDB" id="A0A9P5P8D9"/>
<sequence length="851" mass="92881">MLEYVRAAHCVGGLVRGNSQPGDVIAFIANVDAIVYSALITGIMKAGLVPFPISPQNSPMALLHLIRKMSACRVLMTQTTLRGVVDGLKAEIQMIDPTYVLSIKEVPSLQQGTELPHNGVLRPSPAAFVRAHHNHGICTYCDRTWGRASPENVLEAAQIIKPTLMLSVPSFIHTWAQSDKAVVFLRTLRCLQYGGGPLTPQIAESLIPHGVHIVTRYGGTEFGVVSELSLDTDETWQYFKFKDQISVRLMPQGDGTYEAQFLTSETHHVAVENLTDVAGYATSDLFKPHPTIPNLWKIVGQMDNVLIHSSGEKTIPGPLEGIISASPMLSGSIMFGRQRDQPGILLEPLPGYQIDVSSDAEVSKFRNLIWPIIEEANKIAPAFSRIFKEMILVVNPTKPLPRVGKGTVAREAAMALYDSEINKLSETVESNTSGNSVEPPKSWKAVDLQPWLVDQISDILSTKVLAATTDLFEHGFNSLSATIVHLHPLGALRKSGYSSTSTLITQNIVYSHPTIAQLTEAISNIVINPNESKNPVKTPEETMEEMIAKYPKGLDAPLPIPGVVGTKQYILLTGSTGNLGAQILESLLRNKSVARVYTLNRPSSQTSMLNRHCARFQDKALDIDVLSSPKLVFLTGETSHDDLGLALRQHLTMVIHNAWRLDFNLSLASFEPHVKGSRVLIDLARSSQHSSSIRFLFMLSISSTQSWNAQAQGPYPEHVVMDAKYAVGGGYGESRYVTEWILAKSGLQATSLRIGQITGASAPNGAWATTDWVPITLKSSLSLGILPDAFGVVSWISMDAVCDALLDIGFSEEPAPIAVNIVHPRPISWTSVMQHLRVALLEVRRLPADAL</sequence>
<dbReference type="InterPro" id="IPR036291">
    <property type="entry name" value="NAD(P)-bd_dom_sf"/>
</dbReference>
<dbReference type="Pfam" id="PF07993">
    <property type="entry name" value="NAD_binding_4"/>
    <property type="match status" value="1"/>
</dbReference>
<evidence type="ECO:0000259" key="3">
    <source>
        <dbReference type="Pfam" id="PF07993"/>
    </source>
</evidence>
<dbReference type="PANTHER" id="PTHR43439:SF2">
    <property type="entry name" value="ENZYME, PUTATIVE (JCVI)-RELATED"/>
    <property type="match status" value="1"/>
</dbReference>
<comment type="caution">
    <text evidence="4">The sequence shown here is derived from an EMBL/GenBank/DDBJ whole genome shotgun (WGS) entry which is preliminary data.</text>
</comment>
<evidence type="ECO:0000256" key="2">
    <source>
        <dbReference type="ARBA" id="ARBA00022553"/>
    </source>
</evidence>
<keyword evidence="2" id="KW-0597">Phosphoprotein</keyword>
<dbReference type="Proteomes" id="UP000772434">
    <property type="component" value="Unassembled WGS sequence"/>
</dbReference>
<feature type="domain" description="Thioester reductase (TE)" evidence="3">
    <location>
        <begin position="572"/>
        <end position="804"/>
    </location>
</feature>
<reference evidence="4" key="1">
    <citation type="submission" date="2020-11" db="EMBL/GenBank/DDBJ databases">
        <authorList>
            <consortium name="DOE Joint Genome Institute"/>
            <person name="Ahrendt S."/>
            <person name="Riley R."/>
            <person name="Andreopoulos W."/>
            <person name="Labutti K."/>
            <person name="Pangilinan J."/>
            <person name="Ruiz-Duenas F.J."/>
            <person name="Barrasa J.M."/>
            <person name="Sanchez-Garcia M."/>
            <person name="Camarero S."/>
            <person name="Miyauchi S."/>
            <person name="Serrano A."/>
            <person name="Linde D."/>
            <person name="Babiker R."/>
            <person name="Drula E."/>
            <person name="Ayuso-Fernandez I."/>
            <person name="Pacheco R."/>
            <person name="Padilla G."/>
            <person name="Ferreira P."/>
            <person name="Barriuso J."/>
            <person name="Kellner H."/>
            <person name="Castanera R."/>
            <person name="Alfaro M."/>
            <person name="Ramirez L."/>
            <person name="Pisabarro A.G."/>
            <person name="Kuo A."/>
            <person name="Tritt A."/>
            <person name="Lipzen A."/>
            <person name="He G."/>
            <person name="Yan M."/>
            <person name="Ng V."/>
            <person name="Cullen D."/>
            <person name="Martin F."/>
            <person name="Rosso M.-N."/>
            <person name="Henrissat B."/>
            <person name="Hibbett D."/>
            <person name="Martinez A.T."/>
            <person name="Grigoriev I.V."/>
        </authorList>
    </citation>
    <scope>NUCLEOTIDE SEQUENCE</scope>
    <source>
        <strain evidence="4">AH 40177</strain>
    </source>
</reference>
<dbReference type="Gene3D" id="3.40.50.720">
    <property type="entry name" value="NAD(P)-binding Rossmann-like Domain"/>
    <property type="match status" value="1"/>
</dbReference>
<dbReference type="EMBL" id="JADNRY010000517">
    <property type="protein sequence ID" value="KAF9044701.1"/>
    <property type="molecule type" value="Genomic_DNA"/>
</dbReference>
<dbReference type="SUPFAM" id="SSF56801">
    <property type="entry name" value="Acetyl-CoA synthetase-like"/>
    <property type="match status" value="1"/>
</dbReference>